<feature type="compositionally biased region" description="Pro residues" evidence="7">
    <location>
        <begin position="1302"/>
        <end position="1311"/>
    </location>
</feature>
<feature type="region of interest" description="Disordered" evidence="7">
    <location>
        <begin position="1271"/>
        <end position="1390"/>
    </location>
</feature>
<dbReference type="GO" id="GO:0030036">
    <property type="term" value="P:actin cytoskeleton organization"/>
    <property type="evidence" value="ECO:0007669"/>
    <property type="project" value="TreeGrafter"/>
</dbReference>
<feature type="region of interest" description="Disordered" evidence="7">
    <location>
        <begin position="1193"/>
        <end position="1222"/>
    </location>
</feature>
<evidence type="ECO:0000313" key="9">
    <source>
        <dbReference type="EMBL" id="ETN62325.1"/>
    </source>
</evidence>
<feature type="region of interest" description="Disordered" evidence="7">
    <location>
        <begin position="874"/>
        <end position="909"/>
    </location>
</feature>
<feature type="compositionally biased region" description="Gly residues" evidence="7">
    <location>
        <begin position="1500"/>
        <end position="1509"/>
    </location>
</feature>
<feature type="region of interest" description="Disordered" evidence="7">
    <location>
        <begin position="370"/>
        <end position="420"/>
    </location>
</feature>
<dbReference type="EMBL" id="ADMH02001493">
    <property type="protein sequence ID" value="ETN62325.1"/>
    <property type="molecule type" value="Genomic_DNA"/>
</dbReference>
<feature type="coiled-coil region" evidence="6">
    <location>
        <begin position="913"/>
        <end position="947"/>
    </location>
</feature>
<reference evidence="9" key="2">
    <citation type="submission" date="2010-05" db="EMBL/GenBank/DDBJ databases">
        <authorList>
            <person name="Almeida L.G."/>
            <person name="Nicolas M.F."/>
            <person name="Souza R.C."/>
            <person name="Vasconcelos A.T.R."/>
        </authorList>
    </citation>
    <scope>NUCLEOTIDE SEQUENCE</scope>
</reference>
<dbReference type="InterPro" id="IPR024646">
    <property type="entry name" value="Angiomotin_C"/>
</dbReference>
<protein>
    <submittedName>
        <fullName evidence="9">Angiomotin</fullName>
    </submittedName>
</protein>
<feature type="region of interest" description="Disordered" evidence="7">
    <location>
        <begin position="23"/>
        <end position="267"/>
    </location>
</feature>
<feature type="region of interest" description="Disordered" evidence="7">
    <location>
        <begin position="1020"/>
        <end position="1067"/>
    </location>
</feature>
<evidence type="ECO:0000256" key="1">
    <source>
        <dbReference type="ARBA" id="ARBA00004282"/>
    </source>
</evidence>
<feature type="compositionally biased region" description="Basic and acidic residues" evidence="7">
    <location>
        <begin position="148"/>
        <end position="163"/>
    </location>
</feature>
<keyword evidence="5 6" id="KW-0175">Coiled coil</keyword>
<accession>W5JHD3</accession>
<feature type="compositionally biased region" description="Polar residues" evidence="7">
    <location>
        <begin position="188"/>
        <end position="219"/>
    </location>
</feature>
<sequence>MSQSAGGGGAAAAALRYSQYATGPGVACPQQQQQQPAAGNKPLVATVPSTSTGAPLVAMRQSGSVAQSQQGQQQHFMRPPMLVTSSGASMLPPGGGGAAAGPQQPHTGASAPTTNTASNGSGSGLPKYPGSSSLSGSDTDVSTSNENLSREERYVLSHARVEPQGEENLQGNVTPVNELQGRYIGDKFSSNTSSDSTRYATPTGGSSRSISESRTGTMYSASMGGGPGAGPGNDGSSNRSSMAGGGGGGSNRNSLKEPNSNRSSMDVSQSSYNTLIIHDDIYGGAGLNGSSVSAREYAGSPPPYMKKERPRSYGEACQVVMQEISEIPEEYLSQSHVLKHLAKEVKLLPGSTAVRSTRSASLARDTVMMASEAKQRHGPRQHQQQSGSVATTDGGDCKKPQHVDDHQASQGGNGKLKSKSQPDLTRIYDIEPEELEALVKENHVLKQQLNNCYLKVAKSQKVRILGRKSRLEQEIANIYRVHEELVQSCDRRERLERAARTRLQQDCRRLQELNRAFRDQVEVYQSQLHASSDHQLGRTQQDVLISQLVNQNKSLVDANRRQCIELQAQNATLEEQRIHINVLDTALKRLEEECRQKQVYVERCAQLQHALQSLQNASERREQAERKLRIDYEHDMQPNRSGSSSTSSETDNLKWQLREKDAQIMRLEAECSKLEQRNLEESNVRNVAKLAMERNSQETERILAEAKQEKIRYLDEAHAANRKVTELQTRLKLVENRLAEKDAMIRAYQGQKIYGGSTNSYGSYNLSTDSFALNPLGAYNSQPSYVDVSASSYDVVSASNGAGSLLDPSVVGPYVGATSAAVVASSYASTYGQNNNNNNPSFVQSSLNLPGGSSSAVGSSVGLNGVGSAGGSATGCYSSPSSSSTTSNYCSSSTNYGSGTTTTGSSEHTIFDSKNYDAQRKSIDDQLKQLDEQLLNKVSELSMVEKQHQRSQRARALAMAKFKSPATASGGGGSSGLGTSVTSSSANSSTDSNGNLLLAAAVGSSAAAAAAAAVTNPAITRHHPASSSPASTSTNLSARGGQRAVSQQQQTNGGTKASSKPQKHHHHYLRHTEQVMAKTISTPAICGGAAATNTTGGSSPKKAVTTVTVGTSTGATGGEGLGAATNAPTKKPRAAVSCKNVSTSATDSSTSLSSSSEPETLTTKKPIQSLLADEVSVLSANNSEAFLQNLTHLGTDRRSEQPSDREPPSGGTGSGNNQSQQKADDMVLLEKQGRCSQKLRGGSNSSATTTTSTSSTLSNLAHVSHTVGQNMTDISNIGSSGGGSGNKPTGGSGLRGSSLPPSALPRPPRSLKPPRKIEYGRLSDGGGGSMGDETVGKQKKNRAATPPSPSAGGGHSSPKDVFGASMKRPSAVGGREYSPAKGSGGYGEMKDTLQLTKDYGGGAGSLRHKSYGSMNAVTTGGGNSGGVKFGFGSVKSGPVAGSGLSGADFTKVDYPSTRNYQRLEEPHHTGSSPSSSQSRKSSGDSGTLKRSLLPNVRKLSGGGSGGGGTQQIMTKGGSRDSLNSASSESNHSTPGGSGTGVLSRSSPLRSVSSSYQHAMAAYQQQQQQQQQPQPQPHNRTPPPRFIHHQQSTSAESTKSNYTVSTSSSAGGTSAQAQGYFTKFSSQSVSPGRTIPPTTGQRNAATQPKSSCSLPSSSVLHAAVNSSATSAIGQSSTASLPPKPVLEKQLSSGPVTTGGSSSNSTSGTSNQQQQRRGNSLARVGNKYRIQF</sequence>
<feature type="coiled-coil region" evidence="6">
    <location>
        <begin position="500"/>
        <end position="527"/>
    </location>
</feature>
<keyword evidence="4" id="KW-0965">Cell junction</keyword>
<evidence type="ECO:0000256" key="4">
    <source>
        <dbReference type="ARBA" id="ARBA00022949"/>
    </source>
</evidence>
<evidence type="ECO:0000256" key="3">
    <source>
        <dbReference type="ARBA" id="ARBA00022553"/>
    </source>
</evidence>
<feature type="compositionally biased region" description="Low complexity" evidence="7">
    <location>
        <begin position="1470"/>
        <end position="1486"/>
    </location>
</feature>
<dbReference type="GO" id="GO:0005923">
    <property type="term" value="C:bicellular tight junction"/>
    <property type="evidence" value="ECO:0007669"/>
    <property type="project" value="TreeGrafter"/>
</dbReference>
<evidence type="ECO:0000313" key="10">
    <source>
        <dbReference type="EnsemblMetazoa" id="ADAC005984-PA"/>
    </source>
</evidence>
<feature type="compositionally biased region" description="Polar residues" evidence="7">
    <location>
        <begin position="256"/>
        <end position="267"/>
    </location>
</feature>
<gene>
    <name evidence="9" type="ORF">AND_005984</name>
</gene>
<feature type="compositionally biased region" description="Low complexity" evidence="7">
    <location>
        <begin position="1604"/>
        <end position="1618"/>
    </location>
</feature>
<feature type="compositionally biased region" description="Low complexity" evidence="7">
    <location>
        <begin position="1142"/>
        <end position="1163"/>
    </location>
</feature>
<comment type="similarity">
    <text evidence="2">Belongs to the angiomotin family.</text>
</comment>
<dbReference type="InterPro" id="IPR051747">
    <property type="entry name" value="Angiomotin-like"/>
</dbReference>
<feature type="region of interest" description="Disordered" evidence="7">
    <location>
        <begin position="1112"/>
        <end position="1165"/>
    </location>
</feature>
<feature type="compositionally biased region" description="Low complexity" evidence="7">
    <location>
        <begin position="1541"/>
        <end position="1554"/>
    </location>
</feature>
<dbReference type="InterPro" id="IPR009114">
    <property type="entry name" value="Angiomotin"/>
</dbReference>
<evidence type="ECO:0000313" key="11">
    <source>
        <dbReference type="Proteomes" id="UP000000673"/>
    </source>
</evidence>
<dbReference type="Proteomes" id="UP000000673">
    <property type="component" value="Unassembled WGS sequence"/>
</dbReference>
<feature type="compositionally biased region" description="Polar residues" evidence="7">
    <location>
        <begin position="104"/>
        <end position="119"/>
    </location>
</feature>
<feature type="compositionally biased region" description="Low complexity" evidence="7">
    <location>
        <begin position="1563"/>
        <end position="1572"/>
    </location>
</feature>
<feature type="compositionally biased region" description="Low complexity" evidence="7">
    <location>
        <begin position="61"/>
        <end position="74"/>
    </location>
</feature>
<feature type="compositionally biased region" description="Low complexity" evidence="7">
    <location>
        <begin position="1243"/>
        <end position="1258"/>
    </location>
</feature>
<feature type="compositionally biased region" description="Polar residues" evidence="7">
    <location>
        <begin position="1044"/>
        <end position="1060"/>
    </location>
</feature>
<dbReference type="OMA" id="HTIFDSK"/>
<feature type="compositionally biased region" description="Polar residues" evidence="7">
    <location>
        <begin position="1588"/>
        <end position="1603"/>
    </location>
</feature>
<feature type="region of interest" description="Disordered" evidence="7">
    <location>
        <begin position="630"/>
        <end position="652"/>
    </location>
</feature>
<dbReference type="EnsemblMetazoa" id="ADAC005984-RA">
    <property type="protein sequence ID" value="ADAC005984-PA"/>
    <property type="gene ID" value="ADAC005984"/>
</dbReference>
<feature type="compositionally biased region" description="Low complexity" evidence="7">
    <location>
        <begin position="1696"/>
        <end position="1718"/>
    </location>
</feature>
<feature type="compositionally biased region" description="Low complexity" evidence="7">
    <location>
        <begin position="1519"/>
        <end position="1532"/>
    </location>
</feature>
<evidence type="ECO:0000256" key="2">
    <source>
        <dbReference type="ARBA" id="ARBA00010300"/>
    </source>
</evidence>
<dbReference type="VEuPathDB" id="VectorBase:ADAC005984"/>
<feature type="region of interest" description="Disordered" evidence="7">
    <location>
        <begin position="1235"/>
        <end position="1258"/>
    </location>
</feature>
<dbReference type="eggNOG" id="ENOG502QVI5">
    <property type="taxonomic scope" value="Eukaryota"/>
</dbReference>
<keyword evidence="11" id="KW-1185">Reference proteome</keyword>
<evidence type="ECO:0000256" key="5">
    <source>
        <dbReference type="ARBA" id="ARBA00023054"/>
    </source>
</evidence>
<reference evidence="10" key="4">
    <citation type="submission" date="2015-06" db="UniProtKB">
        <authorList>
            <consortium name="EnsemblMetazoa"/>
        </authorList>
    </citation>
    <scope>IDENTIFICATION</scope>
</reference>
<reference evidence="9 11" key="1">
    <citation type="journal article" date="2010" name="BMC Genomics">
        <title>Combination of measures distinguishes pre-miRNAs from other stem-loops in the genome of the newly sequenced Anopheles darlingi.</title>
        <authorList>
            <person name="Mendes N.D."/>
            <person name="Freitas A.T."/>
            <person name="Vasconcelos A.T."/>
            <person name="Sagot M.F."/>
        </authorList>
    </citation>
    <scope>NUCLEOTIDE SEQUENCE</scope>
</reference>
<dbReference type="PRINTS" id="PR01807">
    <property type="entry name" value="ANGIOMOTIN"/>
</dbReference>
<feature type="compositionally biased region" description="Pro residues" evidence="7">
    <location>
        <begin position="1573"/>
        <end position="1584"/>
    </location>
</feature>
<feature type="compositionally biased region" description="Basic and acidic residues" evidence="7">
    <location>
        <begin position="1194"/>
        <end position="1207"/>
    </location>
</feature>
<feature type="compositionally biased region" description="Gly residues" evidence="7">
    <location>
        <begin position="1279"/>
        <end position="1294"/>
    </location>
</feature>
<keyword evidence="3" id="KW-0597">Phosphoprotein</keyword>
<feature type="compositionally biased region" description="Polar residues" evidence="7">
    <location>
        <begin position="381"/>
        <end position="391"/>
    </location>
</feature>
<feature type="region of interest" description="Disordered" evidence="7">
    <location>
        <begin position="964"/>
        <end position="990"/>
    </location>
</feature>
<dbReference type="PANTHER" id="PTHR14826:SF14">
    <property type="entry name" value="ANGIOMOTIN_C DOMAIN-CONTAINING PROTEIN"/>
    <property type="match status" value="1"/>
</dbReference>
<dbReference type="PANTHER" id="PTHR14826">
    <property type="entry name" value="ANGIOMOTIN"/>
    <property type="match status" value="1"/>
</dbReference>
<evidence type="ECO:0000256" key="7">
    <source>
        <dbReference type="SAM" id="MobiDB-lite"/>
    </source>
</evidence>
<dbReference type="STRING" id="43151.W5JHD3"/>
<feature type="compositionally biased region" description="Polar residues" evidence="7">
    <location>
        <begin position="1663"/>
        <end position="1678"/>
    </location>
</feature>
<organism evidence="9">
    <name type="scientific">Anopheles darlingi</name>
    <name type="common">Mosquito</name>
    <dbReference type="NCBI Taxonomy" id="43151"/>
    <lineage>
        <taxon>Eukaryota</taxon>
        <taxon>Metazoa</taxon>
        <taxon>Ecdysozoa</taxon>
        <taxon>Arthropoda</taxon>
        <taxon>Hexapoda</taxon>
        <taxon>Insecta</taxon>
        <taxon>Pterygota</taxon>
        <taxon>Neoptera</taxon>
        <taxon>Endopterygota</taxon>
        <taxon>Diptera</taxon>
        <taxon>Nematocera</taxon>
        <taxon>Culicoidea</taxon>
        <taxon>Culicidae</taxon>
        <taxon>Anophelinae</taxon>
        <taxon>Anopheles</taxon>
    </lineage>
</organism>
<dbReference type="GO" id="GO:0031410">
    <property type="term" value="C:cytoplasmic vesicle"/>
    <property type="evidence" value="ECO:0007669"/>
    <property type="project" value="TreeGrafter"/>
</dbReference>
<feature type="compositionally biased region" description="Low complexity" evidence="7">
    <location>
        <begin position="874"/>
        <end position="906"/>
    </location>
</feature>
<feature type="compositionally biased region" description="Polar residues" evidence="7">
    <location>
        <begin position="167"/>
        <end position="177"/>
    </location>
</feature>
<dbReference type="GO" id="GO:0005886">
    <property type="term" value="C:plasma membrane"/>
    <property type="evidence" value="ECO:0007669"/>
    <property type="project" value="TreeGrafter"/>
</dbReference>
<name>W5JHD3_ANODA</name>
<feature type="compositionally biased region" description="Low complexity" evidence="7">
    <location>
        <begin position="124"/>
        <end position="144"/>
    </location>
</feature>
<feature type="compositionally biased region" description="Low complexity" evidence="7">
    <location>
        <begin position="1025"/>
        <end position="1034"/>
    </location>
</feature>
<feature type="domain" description="Angiomotin C-terminal" evidence="8">
    <location>
        <begin position="600"/>
        <end position="749"/>
    </location>
</feature>
<feature type="compositionally biased region" description="Gly residues" evidence="7">
    <location>
        <begin position="223"/>
        <end position="233"/>
    </location>
</feature>
<dbReference type="GO" id="GO:0030334">
    <property type="term" value="P:regulation of cell migration"/>
    <property type="evidence" value="ECO:0007669"/>
    <property type="project" value="TreeGrafter"/>
</dbReference>
<dbReference type="VEuPathDB" id="VectorBase:ADAR2_007515"/>
<evidence type="ECO:0000256" key="6">
    <source>
        <dbReference type="SAM" id="Coils"/>
    </source>
</evidence>
<reference evidence="9" key="3">
    <citation type="journal article" date="2013" name="Nucleic Acids Res.">
        <title>The genome of Anopheles darlingi, the main neotropical malaria vector.</title>
        <authorList>
            <person name="Marinotti O."/>
            <person name="Cerqueira G.C."/>
            <person name="de Almeida L.G."/>
            <person name="Ferro M.I."/>
            <person name="Loreto E.L."/>
            <person name="Zaha A."/>
            <person name="Teixeira S.M."/>
            <person name="Wespiser A.R."/>
            <person name="Almeida E Silva A."/>
            <person name="Schlindwein A.D."/>
            <person name="Pacheco A.C."/>
            <person name="Silva A.L."/>
            <person name="Graveley B.R."/>
            <person name="Walenz B.P."/>
            <person name="Lima Bde A."/>
            <person name="Ribeiro C.A."/>
            <person name="Nunes-Silva C.G."/>
            <person name="de Carvalho C.R."/>
            <person name="Soares C.M."/>
            <person name="de Menezes C.B."/>
            <person name="Matiolli C."/>
            <person name="Caffrey D."/>
            <person name="Araujo D.A."/>
            <person name="de Oliveira D.M."/>
            <person name="Golenbock D."/>
            <person name="Grisard E.C."/>
            <person name="Fantinatti-Garboggini F."/>
            <person name="de Carvalho F.M."/>
            <person name="Barcellos F.G."/>
            <person name="Prosdocimi F."/>
            <person name="May G."/>
            <person name="Azevedo Junior G.M."/>
            <person name="Guimaraes G.M."/>
            <person name="Goldman G.H."/>
            <person name="Padilha I.Q."/>
            <person name="Batista Jda S."/>
            <person name="Ferro J.A."/>
            <person name="Ribeiro J.M."/>
            <person name="Fietto J.L."/>
            <person name="Dabbas K.M."/>
            <person name="Cerdeira L."/>
            <person name="Agnez-Lima L.F."/>
            <person name="Brocchi M."/>
            <person name="de Carvalho M.O."/>
            <person name="Teixeira Mde M."/>
            <person name="Diniz Maia Mde M."/>
            <person name="Goldman M.H."/>
            <person name="Cruz Schneider M.P."/>
            <person name="Felipe M.S."/>
            <person name="Hungria M."/>
            <person name="Nicolas M.F."/>
            <person name="Pereira M."/>
            <person name="Montes M.A."/>
            <person name="Cantao M.E."/>
            <person name="Vincentz M."/>
            <person name="Rafael M.S."/>
            <person name="Silverman N."/>
            <person name="Stoco P.H."/>
            <person name="Souza R.C."/>
            <person name="Vicentini R."/>
            <person name="Gazzinelli R.T."/>
            <person name="Neves Rde O."/>
            <person name="Silva R."/>
            <person name="Astolfi-Filho S."/>
            <person name="Maciel T.E."/>
            <person name="Urmenyi T.P."/>
            <person name="Tadei W.P."/>
            <person name="Camargo E.P."/>
            <person name="de Vasconcelos A.T."/>
        </authorList>
    </citation>
    <scope>NUCLEOTIDE SEQUENCE</scope>
</reference>
<evidence type="ECO:0000259" key="8">
    <source>
        <dbReference type="Pfam" id="PF12240"/>
    </source>
</evidence>
<comment type="subcellular location">
    <subcellularLocation>
        <location evidence="1">Cell junction</location>
    </subcellularLocation>
</comment>
<feature type="compositionally biased region" description="Basic and acidic residues" evidence="7">
    <location>
        <begin position="395"/>
        <end position="407"/>
    </location>
</feature>
<feature type="compositionally biased region" description="Low complexity" evidence="7">
    <location>
        <begin position="977"/>
        <end position="990"/>
    </location>
</feature>
<dbReference type="HOGENOM" id="CLU_002790_0_0_1"/>
<feature type="compositionally biased region" description="Polar residues" evidence="7">
    <location>
        <begin position="1622"/>
        <end position="1648"/>
    </location>
</feature>
<dbReference type="Pfam" id="PF12240">
    <property type="entry name" value="Angiomotin_C"/>
    <property type="match status" value="1"/>
</dbReference>
<proteinExistence type="inferred from homology"/>
<feature type="region of interest" description="Disordered" evidence="7">
    <location>
        <begin position="1433"/>
        <end position="1730"/>
    </location>
</feature>